<organism evidence="1 2">
    <name type="scientific">Massilia jejuensis</name>
    <dbReference type="NCBI Taxonomy" id="648894"/>
    <lineage>
        <taxon>Bacteria</taxon>
        <taxon>Pseudomonadati</taxon>
        <taxon>Pseudomonadota</taxon>
        <taxon>Betaproteobacteria</taxon>
        <taxon>Burkholderiales</taxon>
        <taxon>Oxalobacteraceae</taxon>
        <taxon>Telluria group</taxon>
        <taxon>Massilia</taxon>
    </lineage>
</organism>
<protein>
    <recommendedName>
        <fullName evidence="3">Ribbon-helix-helix CopG family protein</fullName>
    </recommendedName>
</protein>
<dbReference type="RefSeq" id="WP_379718068.1">
    <property type="nucleotide sequence ID" value="NZ_JBHSMS010000022.1"/>
</dbReference>
<evidence type="ECO:0008006" key="3">
    <source>
        <dbReference type="Google" id="ProtNLM"/>
    </source>
</evidence>
<evidence type="ECO:0000313" key="2">
    <source>
        <dbReference type="Proteomes" id="UP001596031"/>
    </source>
</evidence>
<evidence type="ECO:0000313" key="1">
    <source>
        <dbReference type="EMBL" id="MFC5510606.1"/>
    </source>
</evidence>
<proteinExistence type="predicted"/>
<keyword evidence="2" id="KW-1185">Reference proteome</keyword>
<dbReference type="EMBL" id="JBHSMS010000022">
    <property type="protein sequence ID" value="MFC5510606.1"/>
    <property type="molecule type" value="Genomic_DNA"/>
</dbReference>
<accession>A0ABW0PD90</accession>
<name>A0ABW0PD90_9BURK</name>
<comment type="caution">
    <text evidence="1">The sequence shown here is derived from an EMBL/GenBank/DDBJ whole genome shotgun (WGS) entry which is preliminary data.</text>
</comment>
<dbReference type="Proteomes" id="UP001596031">
    <property type="component" value="Unassembled WGS sequence"/>
</dbReference>
<reference evidence="2" key="1">
    <citation type="journal article" date="2019" name="Int. J. Syst. Evol. Microbiol.">
        <title>The Global Catalogue of Microorganisms (GCM) 10K type strain sequencing project: providing services to taxonomists for standard genome sequencing and annotation.</title>
        <authorList>
            <consortium name="The Broad Institute Genomics Platform"/>
            <consortium name="The Broad Institute Genome Sequencing Center for Infectious Disease"/>
            <person name="Wu L."/>
            <person name="Ma J."/>
        </authorList>
    </citation>
    <scope>NUCLEOTIDE SEQUENCE [LARGE SCALE GENOMIC DNA]</scope>
    <source>
        <strain evidence="2">CCUG 38813</strain>
    </source>
</reference>
<gene>
    <name evidence="1" type="ORF">ACFPOU_05665</name>
</gene>
<sequence length="134" mass="15130">MKSIPVGTRLDHELHEAFQAEMKRRGQDQSQLLRTFVRDGLARYDSYSEQVMQTQLAILEHLKKLQEMIGAVMHLDVEQSVLALRQNPDESAEAYKERLTATYRKTVFEALGKGARIAAVSASKPANVKVGHDH</sequence>